<evidence type="ECO:0000256" key="7">
    <source>
        <dbReference type="ARBA" id="ARBA00023136"/>
    </source>
</evidence>
<evidence type="ECO:0000256" key="5">
    <source>
        <dbReference type="ARBA" id="ARBA00022692"/>
    </source>
</evidence>
<evidence type="ECO:0000256" key="8">
    <source>
        <dbReference type="ARBA" id="ARBA00038436"/>
    </source>
</evidence>
<dbReference type="Proteomes" id="UP000285456">
    <property type="component" value="Unassembled WGS sequence"/>
</dbReference>
<dbReference type="OrthoDB" id="9815614at2"/>
<comment type="similarity">
    <text evidence="8">Belongs to the TRAP transporter small permease family.</text>
</comment>
<dbReference type="Pfam" id="PF04290">
    <property type="entry name" value="DctQ"/>
    <property type="match status" value="1"/>
</dbReference>
<dbReference type="PANTHER" id="PTHR35011:SF2">
    <property type="entry name" value="2,3-DIKETO-L-GULONATE TRAP TRANSPORTER SMALL PERMEASE PROTEIN YIAM"/>
    <property type="match status" value="1"/>
</dbReference>
<evidence type="ECO:0000256" key="3">
    <source>
        <dbReference type="ARBA" id="ARBA00022475"/>
    </source>
</evidence>
<evidence type="ECO:0000256" key="6">
    <source>
        <dbReference type="ARBA" id="ARBA00022989"/>
    </source>
</evidence>
<evidence type="ECO:0000256" key="4">
    <source>
        <dbReference type="ARBA" id="ARBA00022519"/>
    </source>
</evidence>
<keyword evidence="2" id="KW-0813">Transport</keyword>
<protein>
    <submittedName>
        <fullName evidence="11">TRAP transporter small permease</fullName>
    </submittedName>
</protein>
<name>A0A417YNV7_9BACI</name>
<keyword evidence="7 9" id="KW-0472">Membrane</keyword>
<dbReference type="GO" id="GO:0005886">
    <property type="term" value="C:plasma membrane"/>
    <property type="evidence" value="ECO:0007669"/>
    <property type="project" value="UniProtKB-SubCell"/>
</dbReference>
<feature type="transmembrane region" description="Helical" evidence="9">
    <location>
        <begin position="14"/>
        <end position="35"/>
    </location>
</feature>
<evidence type="ECO:0000256" key="9">
    <source>
        <dbReference type="SAM" id="Phobius"/>
    </source>
</evidence>
<dbReference type="PANTHER" id="PTHR35011">
    <property type="entry name" value="2,3-DIKETO-L-GULONATE TRAP TRANSPORTER SMALL PERMEASE PROTEIN YIAM"/>
    <property type="match status" value="1"/>
</dbReference>
<dbReference type="InterPro" id="IPR007387">
    <property type="entry name" value="TRAP_DctQ"/>
</dbReference>
<comment type="subcellular location">
    <subcellularLocation>
        <location evidence="1">Cell inner membrane</location>
        <topology evidence="1">Multi-pass membrane protein</topology>
    </subcellularLocation>
</comment>
<feature type="transmembrane region" description="Helical" evidence="9">
    <location>
        <begin position="47"/>
        <end position="65"/>
    </location>
</feature>
<sequence>MRYISWLNKHLEELLLGLSMLSFVFIMGLQVFMRYVMNNSLAWPEELSRYIFIWFTFIGVSYAVKNNSHLRVDIILNYLPKKLARFFELVGDIFFFAFSIVVLIAGINVFNTFLGTMQTSPSLSIPLAVVYLSVPVGFAFTMVRLIQNNIKRFKGIEVEREETTL</sequence>
<feature type="domain" description="Tripartite ATP-independent periplasmic transporters DctQ component" evidence="10">
    <location>
        <begin position="24"/>
        <end position="154"/>
    </location>
</feature>
<gene>
    <name evidence="11" type="ORF">D1B32_01145</name>
</gene>
<keyword evidence="3" id="KW-1003">Cell membrane</keyword>
<reference evidence="11 12" key="1">
    <citation type="journal article" date="2007" name="Int. J. Syst. Evol. Microbiol.">
        <title>Oceanobacillus profundus sp. nov., isolated from a deep-sea sediment core.</title>
        <authorList>
            <person name="Kim Y.G."/>
            <person name="Choi D.H."/>
            <person name="Hyun S."/>
            <person name="Cho B.C."/>
        </authorList>
    </citation>
    <scope>NUCLEOTIDE SEQUENCE [LARGE SCALE GENOMIC DNA]</scope>
    <source>
        <strain evidence="11 12">DSM 18246</strain>
    </source>
</reference>
<dbReference type="EMBL" id="QWEH01000001">
    <property type="protein sequence ID" value="RHW35253.1"/>
    <property type="molecule type" value="Genomic_DNA"/>
</dbReference>
<dbReference type="RefSeq" id="WP_118888406.1">
    <property type="nucleotide sequence ID" value="NZ_PHUT01000001.1"/>
</dbReference>
<keyword evidence="4" id="KW-0997">Cell inner membrane</keyword>
<organism evidence="11 12">
    <name type="scientific">Oceanobacillus profundus</name>
    <dbReference type="NCBI Taxonomy" id="372463"/>
    <lineage>
        <taxon>Bacteria</taxon>
        <taxon>Bacillati</taxon>
        <taxon>Bacillota</taxon>
        <taxon>Bacilli</taxon>
        <taxon>Bacillales</taxon>
        <taxon>Bacillaceae</taxon>
        <taxon>Oceanobacillus</taxon>
    </lineage>
</organism>
<feature type="transmembrane region" description="Helical" evidence="9">
    <location>
        <begin position="123"/>
        <end position="146"/>
    </location>
</feature>
<comment type="caution">
    <text evidence="11">The sequence shown here is derived from an EMBL/GenBank/DDBJ whole genome shotgun (WGS) entry which is preliminary data.</text>
</comment>
<evidence type="ECO:0000313" key="12">
    <source>
        <dbReference type="Proteomes" id="UP000285456"/>
    </source>
</evidence>
<evidence type="ECO:0000256" key="1">
    <source>
        <dbReference type="ARBA" id="ARBA00004429"/>
    </source>
</evidence>
<evidence type="ECO:0000259" key="10">
    <source>
        <dbReference type="Pfam" id="PF04290"/>
    </source>
</evidence>
<keyword evidence="6 9" id="KW-1133">Transmembrane helix</keyword>
<dbReference type="GO" id="GO:0015740">
    <property type="term" value="P:C4-dicarboxylate transport"/>
    <property type="evidence" value="ECO:0007669"/>
    <property type="project" value="TreeGrafter"/>
</dbReference>
<keyword evidence="12" id="KW-1185">Reference proteome</keyword>
<evidence type="ECO:0000313" key="11">
    <source>
        <dbReference type="EMBL" id="RHW35253.1"/>
    </source>
</evidence>
<dbReference type="GO" id="GO:0022857">
    <property type="term" value="F:transmembrane transporter activity"/>
    <property type="evidence" value="ECO:0007669"/>
    <property type="project" value="TreeGrafter"/>
</dbReference>
<dbReference type="InterPro" id="IPR055348">
    <property type="entry name" value="DctQ"/>
</dbReference>
<feature type="transmembrane region" description="Helical" evidence="9">
    <location>
        <begin position="86"/>
        <end position="111"/>
    </location>
</feature>
<proteinExistence type="inferred from homology"/>
<dbReference type="AlphaFoldDB" id="A0A417YNV7"/>
<accession>A0A417YNV7</accession>
<evidence type="ECO:0000256" key="2">
    <source>
        <dbReference type="ARBA" id="ARBA00022448"/>
    </source>
</evidence>
<keyword evidence="5 9" id="KW-0812">Transmembrane</keyword>